<organism evidence="1 2">
    <name type="scientific">Paraburkholderia piptadeniae</name>
    <dbReference type="NCBI Taxonomy" id="1701573"/>
    <lineage>
        <taxon>Bacteria</taxon>
        <taxon>Pseudomonadati</taxon>
        <taxon>Pseudomonadota</taxon>
        <taxon>Betaproteobacteria</taxon>
        <taxon>Burkholderiales</taxon>
        <taxon>Burkholderiaceae</taxon>
        <taxon>Paraburkholderia</taxon>
    </lineage>
</organism>
<evidence type="ECO:0000313" key="1">
    <source>
        <dbReference type="EMBL" id="SIT51302.1"/>
    </source>
</evidence>
<reference evidence="1" key="1">
    <citation type="submission" date="2016-12" db="EMBL/GenBank/DDBJ databases">
        <authorList>
            <person name="Moulin L."/>
        </authorList>
    </citation>
    <scope>NUCLEOTIDE SEQUENCE [LARGE SCALE GENOMIC DNA]</scope>
    <source>
        <strain evidence="1">STM 7183</strain>
    </source>
</reference>
<protein>
    <submittedName>
        <fullName evidence="1">Uncharacterized protein</fullName>
    </submittedName>
</protein>
<gene>
    <name evidence="1" type="ORF">BN2476_1150016</name>
</gene>
<dbReference type="AlphaFoldDB" id="A0A1N7SUZ5"/>
<dbReference type="Proteomes" id="UP000195569">
    <property type="component" value="Unassembled WGS sequence"/>
</dbReference>
<accession>A0A1N7SUZ5</accession>
<keyword evidence="2" id="KW-1185">Reference proteome</keyword>
<dbReference type="EMBL" id="CYGY02000115">
    <property type="protein sequence ID" value="SIT51302.1"/>
    <property type="molecule type" value="Genomic_DNA"/>
</dbReference>
<evidence type="ECO:0000313" key="2">
    <source>
        <dbReference type="Proteomes" id="UP000195569"/>
    </source>
</evidence>
<sequence>MSAVILIGALYWEFRVGAMGMRVRRKQKVALSPTPIYASGVSEKSRAFSVRRYHLCVYAL</sequence>
<comment type="caution">
    <text evidence="1">The sequence shown here is derived from an EMBL/GenBank/DDBJ whole genome shotgun (WGS) entry which is preliminary data.</text>
</comment>
<proteinExistence type="predicted"/>
<name>A0A1N7SUZ5_9BURK</name>